<feature type="transmembrane region" description="Helical" evidence="10">
    <location>
        <begin position="6"/>
        <end position="26"/>
    </location>
</feature>
<keyword evidence="4 10" id="KW-1133">Transmembrane helix</keyword>
<dbReference type="AlphaFoldDB" id="A0A7W8MVN9"/>
<evidence type="ECO:0000256" key="9">
    <source>
        <dbReference type="ARBA" id="ARBA00049940"/>
    </source>
</evidence>
<dbReference type="HAMAP" id="MF_00454">
    <property type="entry name" value="FluC"/>
    <property type="match status" value="1"/>
</dbReference>
<feature type="transmembrane region" description="Helical" evidence="10">
    <location>
        <begin position="62"/>
        <end position="82"/>
    </location>
</feature>
<dbReference type="GO" id="GO:0062054">
    <property type="term" value="F:fluoride channel activity"/>
    <property type="evidence" value="ECO:0007669"/>
    <property type="project" value="UniProtKB-UniRule"/>
</dbReference>
<evidence type="ECO:0000256" key="7">
    <source>
        <dbReference type="ARBA" id="ARBA00035120"/>
    </source>
</evidence>
<evidence type="ECO:0000256" key="2">
    <source>
        <dbReference type="ARBA" id="ARBA00022475"/>
    </source>
</evidence>
<protein>
    <recommendedName>
        <fullName evidence="10">Fluoride-specific ion channel FluC</fullName>
    </recommendedName>
</protein>
<evidence type="ECO:0000313" key="11">
    <source>
        <dbReference type="EMBL" id="MBB5323865.1"/>
    </source>
</evidence>
<keyword evidence="10" id="KW-0406">Ion transport</keyword>
<evidence type="ECO:0000256" key="1">
    <source>
        <dbReference type="ARBA" id="ARBA00004651"/>
    </source>
</evidence>
<comment type="caution">
    <text evidence="11">The sequence shown here is derived from an EMBL/GenBank/DDBJ whole genome shotgun (WGS) entry which is preliminary data.</text>
</comment>
<sequence>MKFIAIALGGAIGAYCRYWFGAWLAARVNIRAFPLAMVIVNWLGSFGLGVMTALALNYHLSIPTAVTVGFFGAFTTFSTFSLEAVQLLRQRQYVFAFLYIVASIFGSIALFALAYTLF</sequence>
<name>A0A7W8MVN9_9BACL</name>
<keyword evidence="5 10" id="KW-0472">Membrane</keyword>
<accession>A0A7W8MVN9</accession>
<comment type="catalytic activity">
    <reaction evidence="8">
        <text>fluoride(in) = fluoride(out)</text>
        <dbReference type="Rhea" id="RHEA:76159"/>
        <dbReference type="ChEBI" id="CHEBI:17051"/>
    </reaction>
    <physiologicalReaction direction="left-to-right" evidence="8">
        <dbReference type="Rhea" id="RHEA:76160"/>
    </physiologicalReaction>
</comment>
<keyword evidence="10" id="KW-0915">Sodium</keyword>
<dbReference type="NCBIfam" id="TIGR00494">
    <property type="entry name" value="crcB"/>
    <property type="match status" value="1"/>
</dbReference>
<comment type="similarity">
    <text evidence="7 10">Belongs to the fluoride channel Fluc/FEX (TC 1.A.43) family.</text>
</comment>
<dbReference type="GO" id="GO:0140114">
    <property type="term" value="P:cellular detoxification of fluoride"/>
    <property type="evidence" value="ECO:0007669"/>
    <property type="project" value="UniProtKB-UniRule"/>
</dbReference>
<evidence type="ECO:0000256" key="10">
    <source>
        <dbReference type="HAMAP-Rule" id="MF_00454"/>
    </source>
</evidence>
<keyword evidence="6 10" id="KW-0407">Ion channel</keyword>
<dbReference type="InterPro" id="IPR003691">
    <property type="entry name" value="FluC"/>
</dbReference>
<evidence type="ECO:0000256" key="3">
    <source>
        <dbReference type="ARBA" id="ARBA00022692"/>
    </source>
</evidence>
<proteinExistence type="inferred from homology"/>
<gene>
    <name evidence="10" type="primary">fluC</name>
    <name evidence="10" type="synonym">crcB</name>
    <name evidence="11" type="ORF">HNQ34_000957</name>
</gene>
<dbReference type="GO" id="GO:0046872">
    <property type="term" value="F:metal ion binding"/>
    <property type="evidence" value="ECO:0007669"/>
    <property type="project" value="UniProtKB-KW"/>
</dbReference>
<feature type="binding site" evidence="10">
    <location>
        <position position="72"/>
    </location>
    <ligand>
        <name>Na(+)</name>
        <dbReference type="ChEBI" id="CHEBI:29101"/>
        <note>structural</note>
    </ligand>
</feature>
<dbReference type="GO" id="GO:0005886">
    <property type="term" value="C:plasma membrane"/>
    <property type="evidence" value="ECO:0007669"/>
    <property type="project" value="UniProtKB-SubCell"/>
</dbReference>
<keyword evidence="3 10" id="KW-0812">Transmembrane</keyword>
<dbReference type="PANTHER" id="PTHR28259:SF1">
    <property type="entry name" value="FLUORIDE EXPORT PROTEIN 1-RELATED"/>
    <property type="match status" value="1"/>
</dbReference>
<keyword evidence="10" id="KW-0813">Transport</keyword>
<dbReference type="PANTHER" id="PTHR28259">
    <property type="entry name" value="FLUORIDE EXPORT PROTEIN 1-RELATED"/>
    <property type="match status" value="1"/>
</dbReference>
<feature type="transmembrane region" description="Helical" evidence="10">
    <location>
        <begin position="94"/>
        <end position="117"/>
    </location>
</feature>
<keyword evidence="10" id="KW-0479">Metal-binding</keyword>
<evidence type="ECO:0000256" key="8">
    <source>
        <dbReference type="ARBA" id="ARBA00035585"/>
    </source>
</evidence>
<comment type="function">
    <text evidence="9 10">Fluoride-specific ion channel. Important for reducing fluoride concentration in the cell, thus reducing its toxicity.</text>
</comment>
<evidence type="ECO:0000256" key="5">
    <source>
        <dbReference type="ARBA" id="ARBA00023136"/>
    </source>
</evidence>
<keyword evidence="12" id="KW-1185">Reference proteome</keyword>
<dbReference type="RefSeq" id="WP_246363787.1">
    <property type="nucleotide sequence ID" value="NZ_JACHEP010000002.1"/>
</dbReference>
<evidence type="ECO:0000256" key="4">
    <source>
        <dbReference type="ARBA" id="ARBA00022989"/>
    </source>
</evidence>
<reference evidence="11 12" key="1">
    <citation type="submission" date="2020-08" db="EMBL/GenBank/DDBJ databases">
        <title>Genomic Encyclopedia of Type Strains, Phase IV (KMG-IV): sequencing the most valuable type-strain genomes for metagenomic binning, comparative biology and taxonomic classification.</title>
        <authorList>
            <person name="Goeker M."/>
        </authorList>
    </citation>
    <scope>NUCLEOTIDE SEQUENCE [LARGE SCALE GENOMIC DNA]</scope>
    <source>
        <strain evidence="11 12">DSM 16325</strain>
    </source>
</reference>
<comment type="activity regulation">
    <text evidence="10">Na(+) is not transported, but it plays an essential structural role and its presence is essential for fluoride channel function.</text>
</comment>
<dbReference type="Pfam" id="PF02537">
    <property type="entry name" value="CRCB"/>
    <property type="match status" value="1"/>
</dbReference>
<evidence type="ECO:0000313" key="12">
    <source>
        <dbReference type="Proteomes" id="UP000520011"/>
    </source>
</evidence>
<keyword evidence="2 10" id="KW-1003">Cell membrane</keyword>
<feature type="transmembrane region" description="Helical" evidence="10">
    <location>
        <begin position="33"/>
        <end position="56"/>
    </location>
</feature>
<evidence type="ECO:0000256" key="6">
    <source>
        <dbReference type="ARBA" id="ARBA00023303"/>
    </source>
</evidence>
<comment type="subcellular location">
    <subcellularLocation>
        <location evidence="1 10">Cell membrane</location>
        <topology evidence="1 10">Multi-pass membrane protein</topology>
    </subcellularLocation>
</comment>
<dbReference type="Proteomes" id="UP000520011">
    <property type="component" value="Unassembled WGS sequence"/>
</dbReference>
<organism evidence="11 12">
    <name type="scientific">Anoxybacteroides tepidamans</name>
    <dbReference type="NCBI Taxonomy" id="265948"/>
    <lineage>
        <taxon>Bacteria</taxon>
        <taxon>Bacillati</taxon>
        <taxon>Bacillota</taxon>
        <taxon>Bacilli</taxon>
        <taxon>Bacillales</taxon>
        <taxon>Anoxybacillaceae</taxon>
        <taxon>Anoxybacteroides</taxon>
    </lineage>
</organism>
<dbReference type="EMBL" id="JACHEP010000002">
    <property type="protein sequence ID" value="MBB5323865.1"/>
    <property type="molecule type" value="Genomic_DNA"/>
</dbReference>
<feature type="binding site" evidence="10">
    <location>
        <position position="75"/>
    </location>
    <ligand>
        <name>Na(+)</name>
        <dbReference type="ChEBI" id="CHEBI:29101"/>
        <note>structural</note>
    </ligand>
</feature>